<evidence type="ECO:0000313" key="2">
    <source>
        <dbReference type="Proteomes" id="UP000254893"/>
    </source>
</evidence>
<protein>
    <submittedName>
        <fullName evidence="1">Uncharacterized protein</fullName>
    </submittedName>
</protein>
<proteinExistence type="predicted"/>
<name>A0A380BHF0_SPHSI</name>
<gene>
    <name evidence="1" type="ORF">NCTC11388_00615</name>
</gene>
<reference evidence="1 2" key="1">
    <citation type="submission" date="2018-06" db="EMBL/GenBank/DDBJ databases">
        <authorList>
            <consortium name="Pathogen Informatics"/>
            <person name="Doyle S."/>
        </authorList>
    </citation>
    <scope>NUCLEOTIDE SEQUENCE [LARGE SCALE GENOMIC DNA]</scope>
    <source>
        <strain evidence="1 2">NCTC11388</strain>
    </source>
</reference>
<dbReference type="EMBL" id="UGYW01000002">
    <property type="protein sequence ID" value="SUJ01015.1"/>
    <property type="molecule type" value="Genomic_DNA"/>
</dbReference>
<dbReference type="AlphaFoldDB" id="A0A380BHF0"/>
<dbReference type="Proteomes" id="UP000254893">
    <property type="component" value="Unassembled WGS sequence"/>
</dbReference>
<accession>A0A380BHF0</accession>
<sequence length="40" mass="5006">MFPDKVIQPEDRLPFIWQNTIKIKALYFYIRMQIIKTNEY</sequence>
<evidence type="ECO:0000313" key="1">
    <source>
        <dbReference type="EMBL" id="SUJ01015.1"/>
    </source>
</evidence>
<organism evidence="1 2">
    <name type="scientific">Sphingobacterium spiritivorum</name>
    <name type="common">Flavobacterium spiritivorum</name>
    <dbReference type="NCBI Taxonomy" id="258"/>
    <lineage>
        <taxon>Bacteria</taxon>
        <taxon>Pseudomonadati</taxon>
        <taxon>Bacteroidota</taxon>
        <taxon>Sphingobacteriia</taxon>
        <taxon>Sphingobacteriales</taxon>
        <taxon>Sphingobacteriaceae</taxon>
        <taxon>Sphingobacterium</taxon>
    </lineage>
</organism>